<name>A0A9P8QA30_WICPI</name>
<accession>A0A9P8QA30</accession>
<evidence type="ECO:0000313" key="1">
    <source>
        <dbReference type="EMBL" id="KAH3686767.1"/>
    </source>
</evidence>
<reference evidence="1" key="2">
    <citation type="submission" date="2021-01" db="EMBL/GenBank/DDBJ databases">
        <authorList>
            <person name="Schikora-Tamarit M.A."/>
        </authorList>
    </citation>
    <scope>NUCLEOTIDE SEQUENCE</scope>
    <source>
        <strain evidence="1">CBS2887</strain>
    </source>
</reference>
<keyword evidence="2" id="KW-1185">Reference proteome</keyword>
<dbReference type="Proteomes" id="UP000774326">
    <property type="component" value="Unassembled WGS sequence"/>
</dbReference>
<dbReference type="EMBL" id="JAEUBG010001205">
    <property type="protein sequence ID" value="KAH3686767.1"/>
    <property type="molecule type" value="Genomic_DNA"/>
</dbReference>
<evidence type="ECO:0000313" key="2">
    <source>
        <dbReference type="Proteomes" id="UP000774326"/>
    </source>
</evidence>
<reference evidence="1" key="1">
    <citation type="journal article" date="2021" name="Open Biol.">
        <title>Shared evolutionary footprints suggest mitochondrial oxidative damage underlies multiple complex I losses in fungi.</title>
        <authorList>
            <person name="Schikora-Tamarit M.A."/>
            <person name="Marcet-Houben M."/>
            <person name="Nosek J."/>
            <person name="Gabaldon T."/>
        </authorList>
    </citation>
    <scope>NUCLEOTIDE SEQUENCE</scope>
    <source>
        <strain evidence="1">CBS2887</strain>
    </source>
</reference>
<gene>
    <name evidence="1" type="ORF">WICPIJ_002246</name>
</gene>
<protein>
    <submittedName>
        <fullName evidence="1">Uncharacterized protein</fullName>
    </submittedName>
</protein>
<dbReference type="AlphaFoldDB" id="A0A9P8QA30"/>
<proteinExistence type="predicted"/>
<organism evidence="1 2">
    <name type="scientific">Wickerhamomyces pijperi</name>
    <name type="common">Yeast</name>
    <name type="synonym">Pichia pijperi</name>
    <dbReference type="NCBI Taxonomy" id="599730"/>
    <lineage>
        <taxon>Eukaryota</taxon>
        <taxon>Fungi</taxon>
        <taxon>Dikarya</taxon>
        <taxon>Ascomycota</taxon>
        <taxon>Saccharomycotina</taxon>
        <taxon>Saccharomycetes</taxon>
        <taxon>Phaffomycetales</taxon>
        <taxon>Wickerhamomycetaceae</taxon>
        <taxon>Wickerhamomyces</taxon>
    </lineage>
</organism>
<sequence>MSNPSITASSNGLWDPSTLPSPKVFHNTPANLSPSSSSVKPYVCLVPGTYSPPNEIKTFLPNFWQVLMSCTKEGHL</sequence>
<comment type="caution">
    <text evidence="1">The sequence shown here is derived from an EMBL/GenBank/DDBJ whole genome shotgun (WGS) entry which is preliminary data.</text>
</comment>